<dbReference type="PANTHER" id="PTHR48079">
    <property type="entry name" value="PROTEIN YEEZ"/>
    <property type="match status" value="1"/>
</dbReference>
<dbReference type="Gene3D" id="3.40.50.720">
    <property type="entry name" value="NAD(P)-binding Rossmann-like Domain"/>
    <property type="match status" value="1"/>
</dbReference>
<name>A0A1V0AJY5_9ACTN</name>
<dbReference type="GO" id="GO:0005737">
    <property type="term" value="C:cytoplasm"/>
    <property type="evidence" value="ECO:0007669"/>
    <property type="project" value="TreeGrafter"/>
</dbReference>
<evidence type="ECO:0000313" key="3">
    <source>
        <dbReference type="Proteomes" id="UP000190797"/>
    </source>
</evidence>
<evidence type="ECO:0000313" key="2">
    <source>
        <dbReference type="EMBL" id="AQZ70518.1"/>
    </source>
</evidence>
<protein>
    <submittedName>
        <fullName evidence="2">Epimerase</fullName>
    </submittedName>
</protein>
<dbReference type="InterPro" id="IPR036291">
    <property type="entry name" value="NAD(P)-bd_dom_sf"/>
</dbReference>
<organism evidence="2 3">
    <name type="scientific">[Actinomadura] parvosata subsp. kistnae</name>
    <dbReference type="NCBI Taxonomy" id="1909395"/>
    <lineage>
        <taxon>Bacteria</taxon>
        <taxon>Bacillati</taxon>
        <taxon>Actinomycetota</taxon>
        <taxon>Actinomycetes</taxon>
        <taxon>Streptosporangiales</taxon>
        <taxon>Streptosporangiaceae</taxon>
        <taxon>Nonomuraea</taxon>
    </lineage>
</organism>
<feature type="domain" description="NAD-dependent epimerase/dehydratase" evidence="1">
    <location>
        <begin position="4"/>
        <end position="216"/>
    </location>
</feature>
<sequence length="304" mass="32261">MRAFVTGATGYIGGSVADRLLRAGHQVTGLARSPEKARLLERLGVTPVVGTLDDRALLAEQARAADAVVNAADSDHRGAVEALVEALAGSGKPLLHTSGSSIVGTDSRGEPSGEIFGEDILDPGSPWRPAADKEARMAIDRYVLAASSRNIRSVVLCNTLIYGHGRGLSRDSVQIPALVRQARRSGTVRRIGAGRNIWSNVHIDDVADLYLLALDAAPAGSFFFVENGEASFGDLTAAIAEALGLGPAEAWDIDAAIHEWGYEAAVFALGSNSRVRGERARARLGWRPRHASVLDWIRNELTNG</sequence>
<dbReference type="InterPro" id="IPR051783">
    <property type="entry name" value="NAD(P)-dependent_oxidoreduct"/>
</dbReference>
<dbReference type="RefSeq" id="WP_080046836.1">
    <property type="nucleotide sequence ID" value="NZ_CP017717.1"/>
</dbReference>
<accession>A0A1V0AJY5</accession>
<evidence type="ECO:0000259" key="1">
    <source>
        <dbReference type="Pfam" id="PF01370"/>
    </source>
</evidence>
<dbReference type="Proteomes" id="UP000190797">
    <property type="component" value="Chromosome"/>
</dbReference>
<reference evidence="3" key="1">
    <citation type="journal article" date="2017" name="Med. Chem. Commun.">
        <title>Nonomuraea sp. ATCC 55076 harbours the largest actinomycete chromosome to date and the kistamicin biosynthetic gene cluster.</title>
        <authorList>
            <person name="Nazari B."/>
            <person name="Forneris C.C."/>
            <person name="Gibson M.I."/>
            <person name="Moon K."/>
            <person name="Schramma K.R."/>
            <person name="Seyedsayamdost M.R."/>
        </authorList>
    </citation>
    <scope>NUCLEOTIDE SEQUENCE [LARGE SCALE GENOMIC DNA]</scope>
    <source>
        <strain evidence="3">ATCC 55076</strain>
    </source>
</reference>
<dbReference type="STRING" id="1909395.BKM31_20040"/>
<proteinExistence type="predicted"/>
<dbReference type="PANTHER" id="PTHR48079:SF6">
    <property type="entry name" value="NAD(P)-BINDING DOMAIN-CONTAINING PROTEIN-RELATED"/>
    <property type="match status" value="1"/>
</dbReference>
<dbReference type="EMBL" id="CP017717">
    <property type="protein sequence ID" value="AQZ70518.1"/>
    <property type="molecule type" value="Genomic_DNA"/>
</dbReference>
<dbReference type="OrthoDB" id="9787292at2"/>
<dbReference type="AlphaFoldDB" id="A0A1V0AJY5"/>
<dbReference type="KEGG" id="noa:BKM31_20040"/>
<gene>
    <name evidence="2" type="ORF">BKM31_20040</name>
</gene>
<dbReference type="Pfam" id="PF01370">
    <property type="entry name" value="Epimerase"/>
    <property type="match status" value="1"/>
</dbReference>
<dbReference type="InterPro" id="IPR001509">
    <property type="entry name" value="Epimerase_deHydtase"/>
</dbReference>
<dbReference type="GO" id="GO:0004029">
    <property type="term" value="F:aldehyde dehydrogenase (NAD+) activity"/>
    <property type="evidence" value="ECO:0007669"/>
    <property type="project" value="TreeGrafter"/>
</dbReference>
<keyword evidence="3" id="KW-1185">Reference proteome</keyword>
<dbReference type="SUPFAM" id="SSF51735">
    <property type="entry name" value="NAD(P)-binding Rossmann-fold domains"/>
    <property type="match status" value="1"/>
</dbReference>